<comment type="caution">
    <text evidence="1">The sequence shown here is derived from an EMBL/GenBank/DDBJ whole genome shotgun (WGS) entry which is preliminary data.</text>
</comment>
<proteinExistence type="predicted"/>
<name>A0A8J5CVA5_CHIOP</name>
<reference evidence="1" key="1">
    <citation type="submission" date="2020-07" db="EMBL/GenBank/DDBJ databases">
        <title>The High-quality genome of the commercially important snow crab, Chionoecetes opilio.</title>
        <authorList>
            <person name="Jeong J.-H."/>
            <person name="Ryu S."/>
        </authorList>
    </citation>
    <scope>NUCLEOTIDE SEQUENCE</scope>
    <source>
        <strain evidence="1">MADBK_172401_WGS</strain>
        <tissue evidence="1">Digestive gland</tissue>
    </source>
</reference>
<dbReference type="Proteomes" id="UP000770661">
    <property type="component" value="Unassembled WGS sequence"/>
</dbReference>
<accession>A0A8J5CVA5</accession>
<evidence type="ECO:0000313" key="1">
    <source>
        <dbReference type="EMBL" id="KAG0722449.1"/>
    </source>
</evidence>
<dbReference type="EMBL" id="JACEEZ010009492">
    <property type="protein sequence ID" value="KAG0722449.1"/>
    <property type="molecule type" value="Genomic_DNA"/>
</dbReference>
<evidence type="ECO:0000313" key="2">
    <source>
        <dbReference type="Proteomes" id="UP000770661"/>
    </source>
</evidence>
<organism evidence="1 2">
    <name type="scientific">Chionoecetes opilio</name>
    <name type="common">Atlantic snow crab</name>
    <name type="synonym">Cancer opilio</name>
    <dbReference type="NCBI Taxonomy" id="41210"/>
    <lineage>
        <taxon>Eukaryota</taxon>
        <taxon>Metazoa</taxon>
        <taxon>Ecdysozoa</taxon>
        <taxon>Arthropoda</taxon>
        <taxon>Crustacea</taxon>
        <taxon>Multicrustacea</taxon>
        <taxon>Malacostraca</taxon>
        <taxon>Eumalacostraca</taxon>
        <taxon>Eucarida</taxon>
        <taxon>Decapoda</taxon>
        <taxon>Pleocyemata</taxon>
        <taxon>Brachyura</taxon>
        <taxon>Eubrachyura</taxon>
        <taxon>Majoidea</taxon>
        <taxon>Majidae</taxon>
        <taxon>Chionoecetes</taxon>
    </lineage>
</organism>
<protein>
    <submittedName>
        <fullName evidence="1">Uncharacterized protein</fullName>
    </submittedName>
</protein>
<gene>
    <name evidence="1" type="ORF">GWK47_005985</name>
</gene>
<sequence>MDDTVKDFFGRISGADVFCLQHIIHVVREGVIPSTHAILQDTAATKLIFHWSHCHITEFIAAFSHQSITSPHTAGTTMGQGRKKESSPNDTSVMLLLWLQMNTGFTGLPDLLGETLIQHQVCGTIRYLCKE</sequence>
<dbReference type="AlphaFoldDB" id="A0A8J5CVA5"/>
<keyword evidence="2" id="KW-1185">Reference proteome</keyword>